<organism evidence="4 5">
    <name type="scientific">Pseudolycoriella hygida</name>
    <dbReference type="NCBI Taxonomy" id="35572"/>
    <lineage>
        <taxon>Eukaryota</taxon>
        <taxon>Metazoa</taxon>
        <taxon>Ecdysozoa</taxon>
        <taxon>Arthropoda</taxon>
        <taxon>Hexapoda</taxon>
        <taxon>Insecta</taxon>
        <taxon>Pterygota</taxon>
        <taxon>Neoptera</taxon>
        <taxon>Endopterygota</taxon>
        <taxon>Diptera</taxon>
        <taxon>Nematocera</taxon>
        <taxon>Sciaroidea</taxon>
        <taxon>Sciaridae</taxon>
        <taxon>Pseudolycoriella</taxon>
    </lineage>
</organism>
<dbReference type="PANTHER" id="PTHR45712:SF22">
    <property type="entry name" value="INSULIN-LIKE GROWTH FACTOR-BINDING PROTEIN COMPLEX ACID LABILE SUBUNIT"/>
    <property type="match status" value="1"/>
</dbReference>
<keyword evidence="4" id="KW-0675">Receptor</keyword>
<dbReference type="SMART" id="SM00369">
    <property type="entry name" value="LRR_TYP"/>
    <property type="match status" value="4"/>
</dbReference>
<dbReference type="InterPro" id="IPR032675">
    <property type="entry name" value="LRR_dom_sf"/>
</dbReference>
<protein>
    <submittedName>
        <fullName evidence="4">Leucine-rich repeat-containing G-protein coupled receptor 4</fullName>
    </submittedName>
</protein>
<accession>A0A9Q0N3E4</accession>
<name>A0A9Q0N3E4_9DIPT</name>
<keyword evidence="5" id="KW-1185">Reference proteome</keyword>
<dbReference type="InterPro" id="IPR001611">
    <property type="entry name" value="Leu-rich_rpt"/>
</dbReference>
<dbReference type="AlphaFoldDB" id="A0A9Q0N3E4"/>
<evidence type="ECO:0000256" key="2">
    <source>
        <dbReference type="ARBA" id="ARBA00022737"/>
    </source>
</evidence>
<dbReference type="EMBL" id="WJQU01000002">
    <property type="protein sequence ID" value="KAJ6642111.1"/>
    <property type="molecule type" value="Genomic_DNA"/>
</dbReference>
<dbReference type="Gene3D" id="3.80.10.10">
    <property type="entry name" value="Ribonuclease Inhibitor"/>
    <property type="match status" value="2"/>
</dbReference>
<evidence type="ECO:0000256" key="3">
    <source>
        <dbReference type="SAM" id="Phobius"/>
    </source>
</evidence>
<dbReference type="PANTHER" id="PTHR45712">
    <property type="entry name" value="AGAP008170-PA"/>
    <property type="match status" value="1"/>
</dbReference>
<keyword evidence="1" id="KW-0433">Leucine-rich repeat</keyword>
<dbReference type="OrthoDB" id="676979at2759"/>
<keyword evidence="3" id="KW-0812">Transmembrane</keyword>
<keyword evidence="3" id="KW-1133">Transmembrane helix</keyword>
<gene>
    <name evidence="4" type="primary">LGR4</name>
    <name evidence="4" type="ORF">Bhyg_07057</name>
</gene>
<evidence type="ECO:0000313" key="4">
    <source>
        <dbReference type="EMBL" id="KAJ6642111.1"/>
    </source>
</evidence>
<keyword evidence="3" id="KW-0472">Membrane</keyword>
<evidence type="ECO:0000313" key="5">
    <source>
        <dbReference type="Proteomes" id="UP001151699"/>
    </source>
</evidence>
<proteinExistence type="predicted"/>
<feature type="transmembrane region" description="Helical" evidence="3">
    <location>
        <begin position="334"/>
        <end position="357"/>
    </location>
</feature>
<keyword evidence="2" id="KW-0677">Repeat</keyword>
<comment type="caution">
    <text evidence="4">The sequence shown here is derived from an EMBL/GenBank/DDBJ whole genome shotgun (WGS) entry which is preliminary data.</text>
</comment>
<dbReference type="PROSITE" id="PS51450">
    <property type="entry name" value="LRR"/>
    <property type="match status" value="1"/>
</dbReference>
<dbReference type="InterPro" id="IPR003591">
    <property type="entry name" value="Leu-rich_rpt_typical-subtyp"/>
</dbReference>
<dbReference type="Pfam" id="PF00560">
    <property type="entry name" value="LRR_1"/>
    <property type="match status" value="1"/>
</dbReference>
<dbReference type="Pfam" id="PF13855">
    <property type="entry name" value="LRR_8"/>
    <property type="match status" value="1"/>
</dbReference>
<dbReference type="SUPFAM" id="SSF52058">
    <property type="entry name" value="L domain-like"/>
    <property type="match status" value="1"/>
</dbReference>
<evidence type="ECO:0000256" key="1">
    <source>
        <dbReference type="ARBA" id="ARBA00022614"/>
    </source>
</evidence>
<reference evidence="4" key="1">
    <citation type="submission" date="2022-07" db="EMBL/GenBank/DDBJ databases">
        <authorList>
            <person name="Trinca V."/>
            <person name="Uliana J.V.C."/>
            <person name="Torres T.T."/>
            <person name="Ward R.J."/>
            <person name="Monesi N."/>
        </authorList>
    </citation>
    <scope>NUCLEOTIDE SEQUENCE</scope>
    <source>
        <strain evidence="4">HSMRA1968</strain>
        <tissue evidence="4">Whole embryos</tissue>
    </source>
</reference>
<sequence length="384" mass="43525">MDLIKSNFLRSFQGLHIVAIICLLNGSRSHASTTNTFDGRNRNWTSLLQDEIITNVQLVRIDVGDNNITEFSSDIFSNHRFLEVFILSRNKWFEFPPDKSFLSSNSLERFECTSCGIVTIFNATFSELTKLKELNLSGNSLSVIQSAAFNTQRLLKNVNFDFNKLTTLPEELLTQTTVASLFMNHNSDFDFQPTVALAKSKYLNEFHCNSCGISKIYDETFAELPNIESIFLNNNKISTVNSKMFEKSRNIISLALEHNILNDFPMSVFDVIVKLKSLCVDGNPFLLSAKNAMKKYYRQAKLRINCTEEEPKNYFENSLPAEPTKNKGISDAFIASYLIILLAAQGAVIGMLAVYWFKIAITDKDDAFDYSSNVLNDHDVYNVS</sequence>
<dbReference type="Proteomes" id="UP001151699">
    <property type="component" value="Chromosome B"/>
</dbReference>
<dbReference type="InterPro" id="IPR050333">
    <property type="entry name" value="SLRP"/>
</dbReference>